<dbReference type="PANTHER" id="PTHR11106:SF27">
    <property type="entry name" value="MACRO DOMAIN-CONTAINING PROTEIN"/>
    <property type="match status" value="1"/>
</dbReference>
<dbReference type="OrthoDB" id="6194521at2"/>
<sequence length="164" mass="18060">MGFDIINKDITDLSVDAIVNAANTTLQMGGGVCGAIFRKAGANSLQEECNKLAPIKTSQAVITKSYNLKAKYIIHTAGPIYDPSKPKQSEKLLRNSYINSLNLAKEYNLKSIAFPLISAGIYGYPYKEAIRISKECINEFLATNDIDIYLTIIDEEMFGLVVNN</sequence>
<comment type="caution">
    <text evidence="2">The sequence shown here is derived from an EMBL/GenBank/DDBJ whole genome shotgun (WGS) entry which is preliminary data.</text>
</comment>
<proteinExistence type="predicted"/>
<dbReference type="RefSeq" id="WP_117520989.1">
    <property type="nucleotide sequence ID" value="NZ_QVEU01000002.1"/>
</dbReference>
<accession>A0A3E2TJT6</accession>
<dbReference type="InterPro" id="IPR002589">
    <property type="entry name" value="Macro_dom"/>
</dbReference>
<evidence type="ECO:0000313" key="2">
    <source>
        <dbReference type="EMBL" id="RGB77270.1"/>
    </source>
</evidence>
<gene>
    <name evidence="2" type="ORF">DXA39_03380</name>
</gene>
<organism evidence="2 3">
    <name type="scientific">Anaerococcus nagyae</name>
    <dbReference type="NCBI Taxonomy" id="1755241"/>
    <lineage>
        <taxon>Bacteria</taxon>
        <taxon>Bacillati</taxon>
        <taxon>Bacillota</taxon>
        <taxon>Tissierellia</taxon>
        <taxon>Tissierellales</taxon>
        <taxon>Peptoniphilaceae</taxon>
        <taxon>Anaerococcus</taxon>
    </lineage>
</organism>
<keyword evidence="3" id="KW-1185">Reference proteome</keyword>
<dbReference type="EMBL" id="QVEU01000002">
    <property type="protein sequence ID" value="RGB77270.1"/>
    <property type="molecule type" value="Genomic_DNA"/>
</dbReference>
<evidence type="ECO:0000259" key="1">
    <source>
        <dbReference type="PROSITE" id="PS51154"/>
    </source>
</evidence>
<name>A0A3E2TJT6_9FIRM</name>
<dbReference type="SUPFAM" id="SSF52949">
    <property type="entry name" value="Macro domain-like"/>
    <property type="match status" value="1"/>
</dbReference>
<dbReference type="PANTHER" id="PTHR11106">
    <property type="entry name" value="GANGLIOSIDE INDUCED DIFFERENTIATION ASSOCIATED PROTEIN 2-RELATED"/>
    <property type="match status" value="1"/>
</dbReference>
<dbReference type="SMART" id="SM00506">
    <property type="entry name" value="A1pp"/>
    <property type="match status" value="1"/>
</dbReference>
<reference evidence="2 3" key="1">
    <citation type="submission" date="2018-08" db="EMBL/GenBank/DDBJ databases">
        <title>A genome reference for cultivated species of the human gut microbiota.</title>
        <authorList>
            <person name="Zou Y."/>
            <person name="Xue W."/>
            <person name="Luo G."/>
        </authorList>
    </citation>
    <scope>NUCLEOTIDE SEQUENCE [LARGE SCALE GENOMIC DNA]</scope>
    <source>
        <strain evidence="2 3">OF01-3</strain>
    </source>
</reference>
<dbReference type="InterPro" id="IPR043472">
    <property type="entry name" value="Macro_dom-like"/>
</dbReference>
<protein>
    <submittedName>
        <fullName evidence="2">RNase III inhibitor</fullName>
    </submittedName>
</protein>
<dbReference type="Pfam" id="PF01661">
    <property type="entry name" value="Macro"/>
    <property type="match status" value="1"/>
</dbReference>
<dbReference type="Proteomes" id="UP000261011">
    <property type="component" value="Unassembled WGS sequence"/>
</dbReference>
<dbReference type="PROSITE" id="PS51154">
    <property type="entry name" value="MACRO"/>
    <property type="match status" value="1"/>
</dbReference>
<dbReference type="AlphaFoldDB" id="A0A3E2TJT6"/>
<dbReference type="Gene3D" id="3.40.220.10">
    <property type="entry name" value="Leucine Aminopeptidase, subunit E, domain 1"/>
    <property type="match status" value="1"/>
</dbReference>
<evidence type="ECO:0000313" key="3">
    <source>
        <dbReference type="Proteomes" id="UP000261011"/>
    </source>
</evidence>
<feature type="domain" description="Macro" evidence="1">
    <location>
        <begin position="1"/>
        <end position="164"/>
    </location>
</feature>